<evidence type="ECO:0000256" key="3">
    <source>
        <dbReference type="ARBA" id="ARBA00023163"/>
    </source>
</evidence>
<dbReference type="InterPro" id="IPR010982">
    <property type="entry name" value="Lambda_DNA-bd_dom_sf"/>
</dbReference>
<keyword evidence="3" id="KW-0804">Transcription</keyword>
<evidence type="ECO:0000256" key="1">
    <source>
        <dbReference type="ARBA" id="ARBA00023015"/>
    </source>
</evidence>
<dbReference type="PANTHER" id="PTHR30146">
    <property type="entry name" value="LACI-RELATED TRANSCRIPTIONAL REPRESSOR"/>
    <property type="match status" value="1"/>
</dbReference>
<comment type="caution">
    <text evidence="5">The sequence shown here is derived from an EMBL/GenBank/DDBJ whole genome shotgun (WGS) entry which is preliminary data.</text>
</comment>
<organism evidence="5 6">
    <name type="scientific">Kribbella capetownensis</name>
    <dbReference type="NCBI Taxonomy" id="1572659"/>
    <lineage>
        <taxon>Bacteria</taxon>
        <taxon>Bacillati</taxon>
        <taxon>Actinomycetota</taxon>
        <taxon>Actinomycetes</taxon>
        <taxon>Propionibacteriales</taxon>
        <taxon>Kribbellaceae</taxon>
        <taxon>Kribbella</taxon>
    </lineage>
</organism>
<dbReference type="Gene3D" id="3.40.50.2300">
    <property type="match status" value="2"/>
</dbReference>
<evidence type="ECO:0000313" key="6">
    <source>
        <dbReference type="Proteomes" id="UP000293342"/>
    </source>
</evidence>
<dbReference type="InterPro" id="IPR000843">
    <property type="entry name" value="HTH_LacI"/>
</dbReference>
<dbReference type="Gene3D" id="1.10.260.40">
    <property type="entry name" value="lambda repressor-like DNA-binding domains"/>
    <property type="match status" value="1"/>
</dbReference>
<dbReference type="InterPro" id="IPR028082">
    <property type="entry name" value="Peripla_BP_I"/>
</dbReference>
<dbReference type="PANTHER" id="PTHR30146:SF153">
    <property type="entry name" value="LACTOSE OPERON REPRESSOR"/>
    <property type="match status" value="1"/>
</dbReference>
<dbReference type="Pfam" id="PF00356">
    <property type="entry name" value="LacI"/>
    <property type="match status" value="1"/>
</dbReference>
<keyword evidence="1" id="KW-0805">Transcription regulation</keyword>
<dbReference type="CDD" id="cd01392">
    <property type="entry name" value="HTH_LacI"/>
    <property type="match status" value="1"/>
</dbReference>
<sequence>MCSKLTNFGVLIGVWGQVNAFTMSREGRTTLRDVAEAAGVSVATCSYVLSGRADRTTPLPEPTRRRVEEAARQLGYKGNTAARSLRRQRSELIAIVYAPPVGPWLDRLTWECEDVAAEHGYSVIGVPVRRIDRAAQSLRVITRGHVDGAIFTPGLSDDLDLTAARRSTRALMAFSDNLELPGVDIVRNNVRQALSEATTYLIEAGRERIAFLSHTGSHDDRYLGYVDALQQAGREVDPALVRVGAASREDAVVVVRELLDSPAPPDAIVSESDRGGFAALQAAVDRGFKVPDDLAVIGTGNTREATYAAPPLTSVGMHQLDFTEMVEALFARIDDPSLPARELSMPWVLNHRASA</sequence>
<dbReference type="EMBL" id="SJKD01000001">
    <property type="protein sequence ID" value="TCC53995.1"/>
    <property type="molecule type" value="Genomic_DNA"/>
</dbReference>
<keyword evidence="6" id="KW-1185">Reference proteome</keyword>
<feature type="domain" description="HTH lacI-type" evidence="4">
    <location>
        <begin position="29"/>
        <end position="87"/>
    </location>
</feature>
<dbReference type="OrthoDB" id="4013327at2"/>
<evidence type="ECO:0000256" key="2">
    <source>
        <dbReference type="ARBA" id="ARBA00023125"/>
    </source>
</evidence>
<name>A0A4R0KES5_9ACTN</name>
<evidence type="ECO:0000259" key="4">
    <source>
        <dbReference type="PROSITE" id="PS50932"/>
    </source>
</evidence>
<evidence type="ECO:0000313" key="5">
    <source>
        <dbReference type="EMBL" id="TCC53995.1"/>
    </source>
</evidence>
<dbReference type="CDD" id="cd06267">
    <property type="entry name" value="PBP1_LacI_sugar_binding-like"/>
    <property type="match status" value="1"/>
</dbReference>
<keyword evidence="2" id="KW-0238">DNA-binding</keyword>
<dbReference type="SUPFAM" id="SSF47413">
    <property type="entry name" value="lambda repressor-like DNA-binding domains"/>
    <property type="match status" value="1"/>
</dbReference>
<dbReference type="Pfam" id="PF13377">
    <property type="entry name" value="Peripla_BP_3"/>
    <property type="match status" value="1"/>
</dbReference>
<dbReference type="AlphaFoldDB" id="A0A4R0KES5"/>
<reference evidence="5 6" key="1">
    <citation type="submission" date="2019-02" db="EMBL/GenBank/DDBJ databases">
        <title>Kribbella capetownensis sp. nov. and Kribbella speibonae sp. nov., isolated from soil.</title>
        <authorList>
            <person name="Curtis S.M."/>
            <person name="Norton I."/>
            <person name="Everest G.J."/>
            <person name="Meyers P.R."/>
        </authorList>
    </citation>
    <scope>NUCLEOTIDE SEQUENCE [LARGE SCALE GENOMIC DNA]</scope>
    <source>
        <strain evidence="5 6">YM53</strain>
    </source>
</reference>
<dbReference type="GO" id="GO:0003700">
    <property type="term" value="F:DNA-binding transcription factor activity"/>
    <property type="evidence" value="ECO:0007669"/>
    <property type="project" value="TreeGrafter"/>
</dbReference>
<dbReference type="InterPro" id="IPR046335">
    <property type="entry name" value="LacI/GalR-like_sensor"/>
</dbReference>
<dbReference type="GO" id="GO:0000976">
    <property type="term" value="F:transcription cis-regulatory region binding"/>
    <property type="evidence" value="ECO:0007669"/>
    <property type="project" value="TreeGrafter"/>
</dbReference>
<gene>
    <name evidence="5" type="ORF">E0H75_10115</name>
</gene>
<proteinExistence type="predicted"/>
<accession>A0A4R0KES5</accession>
<dbReference type="SMART" id="SM00354">
    <property type="entry name" value="HTH_LACI"/>
    <property type="match status" value="1"/>
</dbReference>
<dbReference type="PROSITE" id="PS50932">
    <property type="entry name" value="HTH_LACI_2"/>
    <property type="match status" value="1"/>
</dbReference>
<protein>
    <submittedName>
        <fullName evidence="5">LacI family transcriptional regulator</fullName>
    </submittedName>
</protein>
<dbReference type="Proteomes" id="UP000293342">
    <property type="component" value="Unassembled WGS sequence"/>
</dbReference>
<dbReference type="SUPFAM" id="SSF53822">
    <property type="entry name" value="Periplasmic binding protein-like I"/>
    <property type="match status" value="1"/>
</dbReference>